<dbReference type="InterPro" id="IPR013783">
    <property type="entry name" value="Ig-like_fold"/>
</dbReference>
<feature type="region of interest" description="Disordered" evidence="1">
    <location>
        <begin position="1"/>
        <end position="30"/>
    </location>
</feature>
<evidence type="ECO:0000256" key="1">
    <source>
        <dbReference type="SAM" id="MobiDB-lite"/>
    </source>
</evidence>
<proteinExistence type="predicted"/>
<gene>
    <name evidence="2" type="ORF">TMSB3V08_LOCUS2584</name>
</gene>
<dbReference type="AlphaFoldDB" id="A0A7R9E253"/>
<organism evidence="2">
    <name type="scientific">Timema monikensis</name>
    <dbReference type="NCBI Taxonomy" id="170555"/>
    <lineage>
        <taxon>Eukaryota</taxon>
        <taxon>Metazoa</taxon>
        <taxon>Ecdysozoa</taxon>
        <taxon>Arthropoda</taxon>
        <taxon>Hexapoda</taxon>
        <taxon>Insecta</taxon>
        <taxon>Pterygota</taxon>
        <taxon>Neoptera</taxon>
        <taxon>Polyneoptera</taxon>
        <taxon>Phasmatodea</taxon>
        <taxon>Timematodea</taxon>
        <taxon>Timematoidea</taxon>
        <taxon>Timematidae</taxon>
        <taxon>Timema</taxon>
    </lineage>
</organism>
<dbReference type="Gene3D" id="2.60.40.10">
    <property type="entry name" value="Immunoglobulins"/>
    <property type="match status" value="1"/>
</dbReference>
<protein>
    <submittedName>
        <fullName evidence="2">Uncharacterized protein</fullName>
    </submittedName>
</protein>
<reference evidence="2" key="1">
    <citation type="submission" date="2020-11" db="EMBL/GenBank/DDBJ databases">
        <authorList>
            <person name="Tran Van P."/>
        </authorList>
    </citation>
    <scope>NUCLEOTIDE SEQUENCE</scope>
</reference>
<name>A0A7R9E253_9NEOP</name>
<dbReference type="EMBL" id="OB793004">
    <property type="protein sequence ID" value="CAD7425680.1"/>
    <property type="molecule type" value="Genomic_DNA"/>
</dbReference>
<dbReference type="SUPFAM" id="SSF48726">
    <property type="entry name" value="Immunoglobulin"/>
    <property type="match status" value="1"/>
</dbReference>
<dbReference type="InterPro" id="IPR036179">
    <property type="entry name" value="Ig-like_dom_sf"/>
</dbReference>
<accession>A0A7R9E253</accession>
<sequence length="197" mass="22698">MWGPKKPLQNEKINSTASVRNRALPTEWPPSAGEDSANFCGLMVSCGQHNKPLDYYRDAPHFRRVGEGPEYCLEIPRAKIDYTGAYSVIARNSHGEAKAVISLQIYAKDSDVPPPFLRQTDTHSSPYKEVRLPRCANVSETTPFCRPPRVSQRDLRHGDVFKRPTWRNKRLIRMITTNAFKYHLLFIERRPKYDVPE</sequence>
<evidence type="ECO:0000313" key="2">
    <source>
        <dbReference type="EMBL" id="CAD7425680.1"/>
    </source>
</evidence>